<dbReference type="OrthoDB" id="2426015at2759"/>
<comment type="caution">
    <text evidence="1">The sequence shown here is derived from an EMBL/GenBank/DDBJ whole genome shotgun (WGS) entry which is preliminary data.</text>
</comment>
<organism evidence="1 2">
    <name type="scientific">Ambispora leptoticha</name>
    <dbReference type="NCBI Taxonomy" id="144679"/>
    <lineage>
        <taxon>Eukaryota</taxon>
        <taxon>Fungi</taxon>
        <taxon>Fungi incertae sedis</taxon>
        <taxon>Mucoromycota</taxon>
        <taxon>Glomeromycotina</taxon>
        <taxon>Glomeromycetes</taxon>
        <taxon>Archaeosporales</taxon>
        <taxon>Ambisporaceae</taxon>
        <taxon>Ambispora</taxon>
    </lineage>
</organism>
<keyword evidence="2" id="KW-1185">Reference proteome</keyword>
<name>A0A9N8ZSS9_9GLOM</name>
<gene>
    <name evidence="1" type="ORF">ALEPTO_LOCUS3773</name>
</gene>
<evidence type="ECO:0000313" key="2">
    <source>
        <dbReference type="Proteomes" id="UP000789508"/>
    </source>
</evidence>
<dbReference type="EMBL" id="CAJVPS010000753">
    <property type="protein sequence ID" value="CAG8506929.1"/>
    <property type="molecule type" value="Genomic_DNA"/>
</dbReference>
<protein>
    <submittedName>
        <fullName evidence="1">13880_t:CDS:1</fullName>
    </submittedName>
</protein>
<dbReference type="AlphaFoldDB" id="A0A9N8ZSS9"/>
<evidence type="ECO:0000313" key="1">
    <source>
        <dbReference type="EMBL" id="CAG8506929.1"/>
    </source>
</evidence>
<accession>A0A9N8ZSS9</accession>
<proteinExistence type="predicted"/>
<dbReference type="Proteomes" id="UP000789508">
    <property type="component" value="Unassembled WGS sequence"/>
</dbReference>
<sequence>MPKTRTVNVTLITVGSLLFDLHYGPYSRFWWQHSSDSTKDNLSYFPIRVGQTTKAILNEKVFYLTIVVENSDNSFAPGFICTSGTISSKNNGSSGYKSSLNYKYHDKSALFVSTIEGNHCILKIHQNSQVQCQFVDNSPNAVWKSSNFIKNFEGINLFGFQNSQTKESIYKNMIPTCLPTN</sequence>
<reference evidence="1" key="1">
    <citation type="submission" date="2021-06" db="EMBL/GenBank/DDBJ databases">
        <authorList>
            <person name="Kallberg Y."/>
            <person name="Tangrot J."/>
            <person name="Rosling A."/>
        </authorList>
    </citation>
    <scope>NUCLEOTIDE SEQUENCE</scope>
    <source>
        <strain evidence="1">FL130A</strain>
    </source>
</reference>